<evidence type="ECO:0000313" key="5">
    <source>
        <dbReference type="Proteomes" id="UP001189429"/>
    </source>
</evidence>
<dbReference type="Proteomes" id="UP001189429">
    <property type="component" value="Unassembled WGS sequence"/>
</dbReference>
<feature type="region of interest" description="Disordered" evidence="2">
    <location>
        <begin position="196"/>
        <end position="218"/>
    </location>
</feature>
<feature type="domain" description="EF-hand" evidence="3">
    <location>
        <begin position="16"/>
        <end position="51"/>
    </location>
</feature>
<keyword evidence="5" id="KW-1185">Reference proteome</keyword>
<feature type="domain" description="EF-hand" evidence="3">
    <location>
        <begin position="59"/>
        <end position="94"/>
    </location>
</feature>
<dbReference type="Gene3D" id="1.10.238.10">
    <property type="entry name" value="EF-hand"/>
    <property type="match status" value="1"/>
</dbReference>
<dbReference type="EMBL" id="CAUYUJ010007424">
    <property type="protein sequence ID" value="CAK0820689.1"/>
    <property type="molecule type" value="Genomic_DNA"/>
</dbReference>
<dbReference type="InterPro" id="IPR011992">
    <property type="entry name" value="EF-hand-dom_pair"/>
</dbReference>
<comment type="caution">
    <text evidence="4">The sequence shown here is derived from an EMBL/GenBank/DDBJ whole genome shotgun (WGS) entry which is preliminary data.</text>
</comment>
<proteinExistence type="predicted"/>
<dbReference type="InterPro" id="IPR018247">
    <property type="entry name" value="EF_Hand_1_Ca_BS"/>
</dbReference>
<dbReference type="InterPro" id="IPR002048">
    <property type="entry name" value="EF_hand_dom"/>
</dbReference>
<reference evidence="4" key="1">
    <citation type="submission" date="2023-10" db="EMBL/GenBank/DDBJ databases">
        <authorList>
            <person name="Chen Y."/>
            <person name="Shah S."/>
            <person name="Dougan E. K."/>
            <person name="Thang M."/>
            <person name="Chan C."/>
        </authorList>
    </citation>
    <scope>NUCLEOTIDE SEQUENCE [LARGE SCALE GENOMIC DNA]</scope>
</reference>
<accession>A0ABN9RND2</accession>
<evidence type="ECO:0000256" key="2">
    <source>
        <dbReference type="SAM" id="MobiDB-lite"/>
    </source>
</evidence>
<evidence type="ECO:0000313" key="4">
    <source>
        <dbReference type="EMBL" id="CAK0820689.1"/>
    </source>
</evidence>
<organism evidence="4 5">
    <name type="scientific">Prorocentrum cordatum</name>
    <dbReference type="NCBI Taxonomy" id="2364126"/>
    <lineage>
        <taxon>Eukaryota</taxon>
        <taxon>Sar</taxon>
        <taxon>Alveolata</taxon>
        <taxon>Dinophyceae</taxon>
        <taxon>Prorocentrales</taxon>
        <taxon>Prorocentraceae</taxon>
        <taxon>Prorocentrum</taxon>
    </lineage>
</organism>
<name>A0ABN9RND2_9DINO</name>
<evidence type="ECO:0000259" key="3">
    <source>
        <dbReference type="PROSITE" id="PS50222"/>
    </source>
</evidence>
<evidence type="ECO:0000256" key="1">
    <source>
        <dbReference type="ARBA" id="ARBA00022837"/>
    </source>
</evidence>
<dbReference type="SUPFAM" id="SSF47473">
    <property type="entry name" value="EF-hand"/>
    <property type="match status" value="1"/>
</dbReference>
<gene>
    <name evidence="4" type="ORF">PCOR1329_LOCUS22265</name>
</gene>
<dbReference type="Pfam" id="PF13202">
    <property type="entry name" value="EF-hand_5"/>
    <property type="match status" value="2"/>
</dbReference>
<protein>
    <recommendedName>
        <fullName evidence="3">EF-hand domain-containing protein</fullName>
    </recommendedName>
</protein>
<dbReference type="PROSITE" id="PS50222">
    <property type="entry name" value="EF_HAND_2"/>
    <property type="match status" value="2"/>
</dbReference>
<sequence length="218" mass="24083">MDNQIMVWQKERQVEMHTRKMKAFFAEADTSHDGTVALQEFRDIMEVEWVRTWLASMDMSSGDVDQLFTLIDTSQDGLITVEELIKGVSKLKGAARSIDLVTMMSEQFSFIDQVRQQLGLEGEADFLEVDSKAEGLRGTDWEDILVLQALKGSVRVRWDSDGRECALPKAHVRAKASASAASPSHMQMLKQAADDELLPGSRGPRGGAILGAAASTPR</sequence>
<dbReference type="SMART" id="SM00054">
    <property type="entry name" value="EFh"/>
    <property type="match status" value="2"/>
</dbReference>
<dbReference type="PROSITE" id="PS00018">
    <property type="entry name" value="EF_HAND_1"/>
    <property type="match status" value="2"/>
</dbReference>
<keyword evidence="1" id="KW-0106">Calcium</keyword>